<proteinExistence type="predicted"/>
<dbReference type="InterPro" id="IPR007438">
    <property type="entry name" value="DUF488"/>
</dbReference>
<dbReference type="EMBL" id="AJYB01000083">
    <property type="protein sequence ID" value="EIM05240.1"/>
    <property type="molecule type" value="Genomic_DNA"/>
</dbReference>
<dbReference type="AlphaFoldDB" id="A0AA87IHP0"/>
<dbReference type="Pfam" id="PF04343">
    <property type="entry name" value="DUF488"/>
    <property type="match status" value="1"/>
</dbReference>
<dbReference type="RefSeq" id="WP_006831395.1">
    <property type="nucleotide sequence ID" value="NZ_AJYB01000083.1"/>
</dbReference>
<dbReference type="Proteomes" id="UP000004725">
    <property type="component" value="Unassembled WGS sequence"/>
</dbReference>
<dbReference type="PANTHER" id="PTHR39337:SF1">
    <property type="entry name" value="BLR5642 PROTEIN"/>
    <property type="match status" value="1"/>
</dbReference>
<accession>A0AA87IHP0</accession>
<evidence type="ECO:0000313" key="2">
    <source>
        <dbReference type="Proteomes" id="UP000004725"/>
    </source>
</evidence>
<name>A0AA87IHP0_9BACL</name>
<dbReference type="PANTHER" id="PTHR39337">
    <property type="entry name" value="BLR5642 PROTEIN"/>
    <property type="match status" value="1"/>
</dbReference>
<reference evidence="1 2" key="1">
    <citation type="journal article" date="2012" name="J. Bacteriol.">
        <title>Genome Sequence of the Antarctic Psychrophile Bacterium Planococcus antarcticus DSM 14505.</title>
        <authorList>
            <person name="Margolles A."/>
            <person name="Gueimonde M."/>
            <person name="Sanchez B."/>
        </authorList>
    </citation>
    <scope>NUCLEOTIDE SEQUENCE [LARGE SCALE GENOMIC DNA]</scope>
    <source>
        <strain evidence="1 2">DSM 14505</strain>
    </source>
</reference>
<comment type="caution">
    <text evidence="1">The sequence shown here is derived from an EMBL/GenBank/DDBJ whole genome shotgun (WGS) entry which is preliminary data.</text>
</comment>
<protein>
    <submittedName>
        <fullName evidence="1">Uncharacterized protein</fullName>
    </submittedName>
</protein>
<evidence type="ECO:0000313" key="1">
    <source>
        <dbReference type="EMBL" id="EIM05240.1"/>
    </source>
</evidence>
<gene>
    <name evidence="1" type="ORF">A1A1_17255</name>
</gene>
<sequence length="113" mass="13183">MLKEVDIELSADVRAFPGSRKWPQFSKDEFPAWLHKEGIDYEHFLKLGGRRKKSKDVEEDKNAGWRNQSFHNYADYTLTEEFHQGIDELLVKRQINGLLIAARSVIHRVAIVC</sequence>
<organism evidence="1 2">
    <name type="scientific">Planococcus antarcticus DSM 14505</name>
    <dbReference type="NCBI Taxonomy" id="1185653"/>
    <lineage>
        <taxon>Bacteria</taxon>
        <taxon>Bacillati</taxon>
        <taxon>Bacillota</taxon>
        <taxon>Bacilli</taxon>
        <taxon>Bacillales</taxon>
        <taxon>Caryophanaceae</taxon>
        <taxon>Planococcus</taxon>
    </lineage>
</organism>